<dbReference type="EMBL" id="FR799623">
    <property type="protein sequence ID" value="CBZ38943.1"/>
    <property type="molecule type" value="Genomic_DNA"/>
</dbReference>
<dbReference type="KEGG" id="ldo:LDBPK_365060"/>
<dbReference type="AlphaFoldDB" id="A0A3Q8IRK5"/>
<feature type="region of interest" description="Disordered" evidence="1">
    <location>
        <begin position="51"/>
        <end position="73"/>
    </location>
</feature>
<accession>E9BUL4</accession>
<evidence type="ECO:0000313" key="3">
    <source>
        <dbReference type="EMBL" id="CBZ38943.1"/>
    </source>
</evidence>
<reference evidence="2 6" key="4">
    <citation type="journal article" date="2018" name="Sci. Rep.">
        <title>A complete Leishmania donovani reference genome identifies novel genetic variations associated with virulence.</title>
        <authorList>
            <person name="Lypaczewski P."/>
            <person name="Hoshizaki J."/>
            <person name="Zhang W.-W."/>
            <person name="McCall L.-I."/>
            <person name="Torcivia-Rodriguez J."/>
            <person name="Simonyan V."/>
            <person name="Kaur A."/>
            <person name="Dewar K."/>
            <person name="Matlashewski G."/>
        </authorList>
    </citation>
    <scope>NUCLEOTIDE SEQUENCE [LARGE SCALE GENOMIC DNA]</scope>
    <source>
        <strain evidence="2 6">LdCL</strain>
    </source>
</reference>
<evidence type="ECO:0000313" key="2">
    <source>
        <dbReference type="EMBL" id="AYU83862.1"/>
    </source>
</evidence>
<evidence type="ECO:0000313" key="4">
    <source>
        <dbReference type="EMBL" id="TPP48612.1"/>
    </source>
</evidence>
<reference evidence="4" key="6">
    <citation type="submission" date="2019-02" db="EMBL/GenBank/DDBJ databases">
        <title>FDA dAtabase for Regulatory Grade micrObial Sequences (FDA-ARGOS): Supporting development and validation of Infectious Disease Dx tests.</title>
        <authorList>
            <person name="Duncan R."/>
            <person name="Fisher C."/>
            <person name="Tallon L.J."/>
            <person name="Sadzewicz L."/>
            <person name="Sengamalay N."/>
            <person name="Ott S."/>
            <person name="Godinez A."/>
            <person name="Nagaraj S."/>
            <person name="Nadendla S."/>
            <person name="Sichtig H."/>
        </authorList>
    </citation>
    <scope>NUCLEOTIDE SEQUENCE</scope>
    <source>
        <strain evidence="4">FDAARGOS_361</strain>
    </source>
</reference>
<name>A0A3Q8IRK5_LEIDO</name>
<proteinExistence type="predicted"/>
<sequence length="472" mass="51859">MTSGYCSYASASGSGHERVTRILVVGEASVGKTLLIRRLCDHIFGDTSITSTDEVSAPESPYQSQSAVADDDLGPKWGPTVGIAVDALKRTTTVLDDTVTIPNVAMSTPYDTAAMTRYTAPPSNFHSGENGNYPSCSVYGTPCSTSGYGGSNSVLQYRGQGFVGSNTSFALPHLVASASPPRRQTVLQTVEFHELGGTHGYRDVARMLLRNIHYDGVMFVYHRRSLTSTLYLKEWYRWIRSVLSASPDIGSDYGAEANKPAKSSKTMPRFMLVGTQLPGDELPAAAAGLAKTTAETLHMACGAISDETLLDGNLEVKLRALQSPQTLTQRRGVRHALGKVLRRLAWPYHVWWCVSHPFFLLSKQYQEELGPRSRLGACGSRVVERFVWLLYQAEQALMYVMAVILFGPYQEAVVLGHSRLKQTLEEMLKDELCVSQAHVCRLDSNMSLQSSLDDVVAFFDILLRQDAPDEGR</sequence>
<dbReference type="Proteomes" id="UP000274082">
    <property type="component" value="Chromosome 36"/>
</dbReference>
<dbReference type="Proteomes" id="UP000008980">
    <property type="component" value="Chromosome 36"/>
</dbReference>
<evidence type="ECO:0000313" key="5">
    <source>
        <dbReference type="Proteomes" id="UP000008980"/>
    </source>
</evidence>
<dbReference type="VEuPathDB" id="TriTrypDB:LDHU3_36.6780"/>
<dbReference type="InterPro" id="IPR027417">
    <property type="entry name" value="P-loop_NTPase"/>
</dbReference>
<gene>
    <name evidence="4" type="ORF">CGC21_14810</name>
    <name evidence="3" type="ORF">LDBPK_365060</name>
    <name evidence="2" type="ORF">LdCL_360057800</name>
</gene>
<accession>A0A3Q8IRK5</accession>
<evidence type="ECO:0000313" key="7">
    <source>
        <dbReference type="Proteomes" id="UP000318447"/>
    </source>
</evidence>
<dbReference type="SUPFAM" id="SSF52540">
    <property type="entry name" value="P-loop containing nucleoside triphosphate hydrolases"/>
    <property type="match status" value="1"/>
</dbReference>
<reference evidence="7" key="5">
    <citation type="submission" date="2019-02" db="EMBL/GenBank/DDBJ databases">
        <title>FDA dAtabase for Regulatory Grade micrObial Sequences (FDA-ARGOS): Supporting development and validation of Infectious Disease Dx tests.</title>
        <authorList>
            <person name="Duncan R."/>
            <person name="Fisher C."/>
            <person name="Tallon L."/>
            <person name="Sadzewicz L."/>
            <person name="Sengamalay N."/>
            <person name="Ott S."/>
            <person name="Godinez A."/>
            <person name="Nagaraj S."/>
            <person name="Vavikolanu K."/>
            <person name="Nadendla S."/>
            <person name="Aluvathingal J."/>
            <person name="Sichtig H."/>
        </authorList>
    </citation>
    <scope>NUCLEOTIDE SEQUENCE [LARGE SCALE GENOMIC DNA]</scope>
    <source>
        <strain evidence="7">FDAARGOS_361</strain>
    </source>
</reference>
<dbReference type="Gene3D" id="3.40.50.300">
    <property type="entry name" value="P-loop containing nucleotide triphosphate hydrolases"/>
    <property type="match status" value="1"/>
</dbReference>
<reference evidence="3" key="2">
    <citation type="submission" date="2011-01" db="EMBL/GenBank/DDBJ databases">
        <authorList>
            <person name="Zhao B.P."/>
            <person name="Ren Z.A."/>
            <person name="Li C.D."/>
        </authorList>
    </citation>
    <scope>NUCLEOTIDE SEQUENCE</scope>
    <source>
        <strain evidence="3">BPK282A1</strain>
    </source>
</reference>
<dbReference type="RefSeq" id="XP_003865620.1">
    <property type="nucleotide sequence ID" value="XM_003865572.1"/>
</dbReference>
<evidence type="ECO:0000313" key="6">
    <source>
        <dbReference type="Proteomes" id="UP000274082"/>
    </source>
</evidence>
<dbReference type="EMBL" id="CP029535">
    <property type="protein sequence ID" value="AYU83862.1"/>
    <property type="molecule type" value="Genomic_DNA"/>
</dbReference>
<dbReference type="VEuPathDB" id="TriTrypDB:LdCL_360057800"/>
<keyword evidence="6" id="KW-1185">Reference proteome</keyword>
<dbReference type="OMA" id="FMLVGTQ"/>
<dbReference type="EMBL" id="RHLC01000054">
    <property type="protein sequence ID" value="TPP48612.1"/>
    <property type="molecule type" value="Genomic_DNA"/>
</dbReference>
<evidence type="ECO:0000256" key="1">
    <source>
        <dbReference type="SAM" id="MobiDB-lite"/>
    </source>
</evidence>
<dbReference type="GeneID" id="13388506"/>
<dbReference type="OrthoDB" id="8954335at2759"/>
<reference evidence="5" key="3">
    <citation type="submission" date="2011-02" db="EMBL/GenBank/DDBJ databases">
        <title>Whole genome sequencing of Leishmania donovani clinical lines reveals dynamic variation related to drug resistance.</title>
        <authorList>
            <person name="Downing T."/>
            <person name="Imamura H."/>
            <person name="Sanders M."/>
            <person name="Decuypere S."/>
            <person name="Hertz-Fowler C."/>
            <person name="Clark T.G."/>
            <person name="Rijal S."/>
            <person name="Sundar S."/>
            <person name="Quail M.A."/>
            <person name="De Doncker S."/>
            <person name="Maes I."/>
            <person name="Vanaerschot M."/>
            <person name="Stark O."/>
            <person name="Schonian G."/>
            <person name="Dujardin J.C."/>
            <person name="Berriman M."/>
        </authorList>
    </citation>
    <scope>NUCLEOTIDE SEQUENCE [LARGE SCALE GENOMIC DNA]</scope>
    <source>
        <strain evidence="5">BPK282A1</strain>
    </source>
</reference>
<protein>
    <submittedName>
        <fullName evidence="2">Uncharacterized protein</fullName>
    </submittedName>
</protein>
<organism evidence="2 6">
    <name type="scientific">Leishmania donovani</name>
    <dbReference type="NCBI Taxonomy" id="5661"/>
    <lineage>
        <taxon>Eukaryota</taxon>
        <taxon>Discoba</taxon>
        <taxon>Euglenozoa</taxon>
        <taxon>Kinetoplastea</taxon>
        <taxon>Metakinetoplastina</taxon>
        <taxon>Trypanosomatida</taxon>
        <taxon>Trypanosomatidae</taxon>
        <taxon>Leishmaniinae</taxon>
        <taxon>Leishmania</taxon>
    </lineage>
</organism>
<dbReference type="VEuPathDB" id="TriTrypDB:LdBPK_365060.1"/>
<dbReference type="Proteomes" id="UP000318447">
    <property type="component" value="Unassembled WGS sequence"/>
</dbReference>
<reference evidence="3 5" key="1">
    <citation type="journal article" date="2011" name="Genome Res.">
        <title>Whole genome sequencing of multiple Leishmania donovani clinical isolates provides insights into population structure and mechanisms of drug resistance.</title>
        <authorList>
            <person name="Downing T."/>
            <person name="Imamura H."/>
            <person name="Decuypere S."/>
            <person name="Clark T.G."/>
            <person name="Coombs G.H."/>
            <person name="Cotton J.A."/>
            <person name="Hilley J.D."/>
            <person name="de Doncker S."/>
            <person name="Maes I."/>
            <person name="Mottram J.C."/>
            <person name="Quail M.A."/>
            <person name="Rijal S."/>
            <person name="Sanders M."/>
            <person name="Schonian G."/>
            <person name="Stark O."/>
            <person name="Sundar S."/>
            <person name="Vanaerschot M."/>
            <person name="Hertz-Fowler C."/>
            <person name="Dujardin J.C."/>
            <person name="Berriman M."/>
        </authorList>
    </citation>
    <scope>NUCLEOTIDE SEQUENCE [LARGE SCALE GENOMIC DNA]</scope>
    <source>
        <strain evidence="3 5">BPK282A1</strain>
    </source>
</reference>